<dbReference type="SUPFAM" id="SSF50129">
    <property type="entry name" value="GroES-like"/>
    <property type="match status" value="1"/>
</dbReference>
<dbReference type="Proteomes" id="UP000631114">
    <property type="component" value="Unassembled WGS sequence"/>
</dbReference>
<sequence length="162" mass="17504">MVAAAGGSSLLSKLVRPGGFRPQSTDIQAAVLWGVAAGTAAIWIVQNSATCFCEARTSFMVKYAVLNGCNIRHYSTVNGSVAVGIVCHTLVFVQYYALACYNVLSYILALNRARIHITGETIGPKTGHEAVTFKALYCGIDHTDLHQMRNEIHMTNYPLLPG</sequence>
<evidence type="ECO:0000313" key="2">
    <source>
        <dbReference type="Proteomes" id="UP000631114"/>
    </source>
</evidence>
<gene>
    <name evidence="1" type="ORF">IFM89_025365</name>
</gene>
<reference evidence="1 2" key="1">
    <citation type="submission" date="2020-10" db="EMBL/GenBank/DDBJ databases">
        <title>The Coptis chinensis genome and diversification of protoberbering-type alkaloids.</title>
        <authorList>
            <person name="Wang B."/>
            <person name="Shu S."/>
            <person name="Song C."/>
            <person name="Liu Y."/>
        </authorList>
    </citation>
    <scope>NUCLEOTIDE SEQUENCE [LARGE SCALE GENOMIC DNA]</scope>
    <source>
        <strain evidence="1">HL-2020</strain>
        <tissue evidence="1">Leaf</tissue>
    </source>
</reference>
<proteinExistence type="predicted"/>
<dbReference type="EMBL" id="JADFTS010000007">
    <property type="protein sequence ID" value="KAF9598129.1"/>
    <property type="molecule type" value="Genomic_DNA"/>
</dbReference>
<keyword evidence="2" id="KW-1185">Reference proteome</keyword>
<protein>
    <submittedName>
        <fullName evidence="1">Uncharacterized protein</fullName>
    </submittedName>
</protein>
<dbReference type="OrthoDB" id="97at2759"/>
<dbReference type="Gene3D" id="3.90.180.10">
    <property type="entry name" value="Medium-chain alcohol dehydrogenases, catalytic domain"/>
    <property type="match status" value="1"/>
</dbReference>
<name>A0A835HGT1_9MAGN</name>
<dbReference type="InterPro" id="IPR011032">
    <property type="entry name" value="GroES-like_sf"/>
</dbReference>
<evidence type="ECO:0000313" key="1">
    <source>
        <dbReference type="EMBL" id="KAF9598129.1"/>
    </source>
</evidence>
<comment type="caution">
    <text evidence="1">The sequence shown here is derived from an EMBL/GenBank/DDBJ whole genome shotgun (WGS) entry which is preliminary data.</text>
</comment>
<organism evidence="1 2">
    <name type="scientific">Coptis chinensis</name>
    <dbReference type="NCBI Taxonomy" id="261450"/>
    <lineage>
        <taxon>Eukaryota</taxon>
        <taxon>Viridiplantae</taxon>
        <taxon>Streptophyta</taxon>
        <taxon>Embryophyta</taxon>
        <taxon>Tracheophyta</taxon>
        <taxon>Spermatophyta</taxon>
        <taxon>Magnoliopsida</taxon>
        <taxon>Ranunculales</taxon>
        <taxon>Ranunculaceae</taxon>
        <taxon>Coptidoideae</taxon>
        <taxon>Coptis</taxon>
    </lineage>
</organism>
<dbReference type="AlphaFoldDB" id="A0A835HGT1"/>
<accession>A0A835HGT1</accession>